<proteinExistence type="predicted"/>
<sequence>MPISSVSISQRGVAGIPKSNCELVFRGRLILKNIYLTYHFSTEKELKTGMQMPEDYFLAIIPFLEEEGLDAAHEYLSFSAAGIAIKGFEGGYSHYSREKLALLYIIINYELGRKLQINALIKDELIGIKSMADLVDWVSNYQNEKDMQRILEKDNLSTATARPHKSNPISPDDLLTRKELASKLNISTRTISRHPDKFVPILIGKRYHYSLQDSLRYKNVKL</sequence>
<dbReference type="Proteomes" id="UP000323653">
    <property type="component" value="Chromosome"/>
</dbReference>
<accession>A0A5C0VEB9</accession>
<dbReference type="KEGG" id="pej:FYC62_04585"/>
<gene>
    <name evidence="1" type="ORF">FYC62_04585</name>
</gene>
<protein>
    <submittedName>
        <fullName evidence="1">Uncharacterized protein</fullName>
    </submittedName>
</protein>
<organism evidence="1 2">
    <name type="scientific">Pedobacter aquae</name>
    <dbReference type="NCBI Taxonomy" id="2605747"/>
    <lineage>
        <taxon>Bacteria</taxon>
        <taxon>Pseudomonadati</taxon>
        <taxon>Bacteroidota</taxon>
        <taxon>Sphingobacteriia</taxon>
        <taxon>Sphingobacteriales</taxon>
        <taxon>Sphingobacteriaceae</taxon>
        <taxon>Pedobacter</taxon>
    </lineage>
</organism>
<evidence type="ECO:0000313" key="1">
    <source>
        <dbReference type="EMBL" id="QEK51028.1"/>
    </source>
</evidence>
<name>A0A5C0VEB9_9SPHI</name>
<dbReference type="EMBL" id="CP043329">
    <property type="protein sequence ID" value="QEK51028.1"/>
    <property type="molecule type" value="Genomic_DNA"/>
</dbReference>
<keyword evidence="2" id="KW-1185">Reference proteome</keyword>
<dbReference type="AlphaFoldDB" id="A0A5C0VEB9"/>
<reference evidence="1 2" key="1">
    <citation type="submission" date="2019-08" db="EMBL/GenBank/DDBJ databases">
        <title>Pedobacter sp. nov., isolated from Han river, South Korea.</title>
        <authorList>
            <person name="Lee D.-H."/>
            <person name="Kim Y.-S."/>
            <person name="Hwang E.-M."/>
            <person name="Le Tran T.C."/>
            <person name="Cha C.-J."/>
        </authorList>
    </citation>
    <scope>NUCLEOTIDE SEQUENCE [LARGE SCALE GENOMIC DNA]</scope>
    <source>
        <strain evidence="1 2">CJ43</strain>
    </source>
</reference>
<evidence type="ECO:0000313" key="2">
    <source>
        <dbReference type="Proteomes" id="UP000323653"/>
    </source>
</evidence>